<accession>Q2HS21</accession>
<dbReference type="PANTHER" id="PTHR47723">
    <property type="entry name" value="OS05G0353850 PROTEIN"/>
    <property type="match status" value="1"/>
</dbReference>
<feature type="domain" description="RNase H type-1" evidence="1">
    <location>
        <begin position="39"/>
        <end position="102"/>
    </location>
</feature>
<protein>
    <submittedName>
        <fullName evidence="2">Polynucleotidyl transferase, Ribonuclease H fold</fullName>
    </submittedName>
</protein>
<evidence type="ECO:0000259" key="1">
    <source>
        <dbReference type="Pfam" id="PF13456"/>
    </source>
</evidence>
<dbReference type="GO" id="GO:0003676">
    <property type="term" value="F:nucleic acid binding"/>
    <property type="evidence" value="ECO:0007669"/>
    <property type="project" value="InterPro"/>
</dbReference>
<dbReference type="GO" id="GO:0004523">
    <property type="term" value="F:RNA-DNA hybrid ribonuclease activity"/>
    <property type="evidence" value="ECO:0007669"/>
    <property type="project" value="InterPro"/>
</dbReference>
<gene>
    <name evidence="2" type="ORF">MtrDRAFT_AC157503g28v2</name>
</gene>
<keyword evidence="2" id="KW-0808">Transferase</keyword>
<dbReference type="PANTHER" id="PTHR47723:SF19">
    <property type="entry name" value="POLYNUCLEOTIDYL TRANSFERASE, RIBONUCLEASE H-LIKE SUPERFAMILY PROTEIN"/>
    <property type="match status" value="1"/>
</dbReference>
<dbReference type="SUPFAM" id="SSF53098">
    <property type="entry name" value="Ribonuclease H-like"/>
    <property type="match status" value="1"/>
</dbReference>
<dbReference type="InterPro" id="IPR012337">
    <property type="entry name" value="RNaseH-like_sf"/>
</dbReference>
<name>Q2HS21_MEDTR</name>
<evidence type="ECO:0000313" key="2">
    <source>
        <dbReference type="EMBL" id="ABD33150.1"/>
    </source>
</evidence>
<dbReference type="AlphaFoldDB" id="Q2HS21"/>
<reference evidence="2" key="2">
    <citation type="submission" date="2007-03" db="EMBL/GenBank/DDBJ databases">
        <authorList>
            <consortium name="The International Medicago Genome Annotation Group"/>
        </authorList>
    </citation>
    <scope>NUCLEOTIDE SEQUENCE</scope>
</reference>
<organism evidence="2">
    <name type="scientific">Medicago truncatula</name>
    <name type="common">Barrel medic</name>
    <name type="synonym">Medicago tribuloides</name>
    <dbReference type="NCBI Taxonomy" id="3880"/>
    <lineage>
        <taxon>Eukaryota</taxon>
        <taxon>Viridiplantae</taxon>
        <taxon>Streptophyta</taxon>
        <taxon>Embryophyta</taxon>
        <taxon>Tracheophyta</taxon>
        <taxon>Spermatophyta</taxon>
        <taxon>Magnoliopsida</taxon>
        <taxon>eudicotyledons</taxon>
        <taxon>Gunneridae</taxon>
        <taxon>Pentapetalae</taxon>
        <taxon>rosids</taxon>
        <taxon>fabids</taxon>
        <taxon>Fabales</taxon>
        <taxon>Fabaceae</taxon>
        <taxon>Papilionoideae</taxon>
        <taxon>50 kb inversion clade</taxon>
        <taxon>NPAAA clade</taxon>
        <taxon>Hologalegina</taxon>
        <taxon>IRL clade</taxon>
        <taxon>Trifolieae</taxon>
        <taxon>Medicago</taxon>
    </lineage>
</organism>
<dbReference type="InterPro" id="IPR053151">
    <property type="entry name" value="RNase_H-like"/>
</dbReference>
<dbReference type="InterPro" id="IPR044730">
    <property type="entry name" value="RNase_H-like_dom_plant"/>
</dbReference>
<proteinExistence type="predicted"/>
<dbReference type="EMBL" id="AC157503">
    <property type="protein sequence ID" value="ABD33150.1"/>
    <property type="molecule type" value="Genomic_DNA"/>
</dbReference>
<dbReference type="Gene3D" id="3.30.420.10">
    <property type="entry name" value="Ribonuclease H-like superfamily/Ribonuclease H"/>
    <property type="match status" value="1"/>
</dbReference>
<dbReference type="GO" id="GO:0016740">
    <property type="term" value="F:transferase activity"/>
    <property type="evidence" value="ECO:0007669"/>
    <property type="project" value="UniProtKB-KW"/>
</dbReference>
<dbReference type="InterPro" id="IPR002156">
    <property type="entry name" value="RNaseH_domain"/>
</dbReference>
<sequence length="104" mass="11458">MNKNYVEIIKTSFSVGDVTYSERMVRWNSSNNHHCDILNVDGSCLGTPTRAGFGGLIRNNAGFFLSSFSGFLSDLTCILLAELTAIHKGLQLAMDIGFEELVCY</sequence>
<dbReference type="Pfam" id="PF13456">
    <property type="entry name" value="RVT_3"/>
    <property type="match status" value="1"/>
</dbReference>
<reference evidence="2" key="1">
    <citation type="submission" date="2005-04" db="EMBL/GenBank/DDBJ databases">
        <authorList>
            <person name="Town C.D."/>
        </authorList>
    </citation>
    <scope>NUCLEOTIDE SEQUENCE</scope>
</reference>
<dbReference type="CDD" id="cd06222">
    <property type="entry name" value="RNase_H_like"/>
    <property type="match status" value="1"/>
</dbReference>
<dbReference type="InterPro" id="IPR036397">
    <property type="entry name" value="RNaseH_sf"/>
</dbReference>